<keyword evidence="2 5" id="KW-0238">DNA-binding</keyword>
<evidence type="ECO:0000259" key="4">
    <source>
        <dbReference type="PROSITE" id="PS50932"/>
    </source>
</evidence>
<reference evidence="6" key="1">
    <citation type="journal article" date="2019" name="Int. J. Syst. Evol. Microbiol.">
        <title>The Global Catalogue of Microorganisms (GCM) 10K type strain sequencing project: providing services to taxonomists for standard genome sequencing and annotation.</title>
        <authorList>
            <consortium name="The Broad Institute Genomics Platform"/>
            <consortium name="The Broad Institute Genome Sequencing Center for Infectious Disease"/>
            <person name="Wu L."/>
            <person name="Ma J."/>
        </authorList>
    </citation>
    <scope>NUCLEOTIDE SEQUENCE [LARGE SCALE GENOMIC DNA]</scope>
    <source>
        <strain evidence="6">JCM 13850</strain>
    </source>
</reference>
<dbReference type="GO" id="GO:0003677">
    <property type="term" value="F:DNA binding"/>
    <property type="evidence" value="ECO:0007669"/>
    <property type="project" value="UniProtKB-KW"/>
</dbReference>
<evidence type="ECO:0000256" key="3">
    <source>
        <dbReference type="ARBA" id="ARBA00023163"/>
    </source>
</evidence>
<gene>
    <name evidence="5" type="ORF">GCM10009727_60010</name>
</gene>
<dbReference type="PANTHER" id="PTHR30146:SF138">
    <property type="entry name" value="TRANSCRIPTIONAL REGULATORY PROTEIN"/>
    <property type="match status" value="1"/>
</dbReference>
<sequence>MIIWCGEPTDVRPICVTIHNAARLTLMESSTGSERVTLAQVAERAGVSVMTASYTYNRPNRVSDQARSKVLAAAAELGYPGPDPSARSLRRGSTRTLGVVMGEHLSYAFEDPEATSFLAGIADVCADRGYGMTILPITGGSADVPRVTDAAVDGFIVWTTSDDDPILAAVQAMKRPAVVHGGPAVNGMGLVSIDNRAAARAVGSLAFAGAQRPAVVSFPLSRDRTSTIEGGADITAVRFPVTRERLEGYRQAAEDTGTAWHDVIVAVCARNDAAEAERIAATLLAFDEPPDAIAAMSDQQAAGVVRAARAAGRVIPDDVAVTGWDDAAVARQLGLTTVAQSLRDQGAACALAALGHEPNSQTAPWSIVRRDSTRV</sequence>
<comment type="caution">
    <text evidence="5">The sequence shown here is derived from an EMBL/GenBank/DDBJ whole genome shotgun (WGS) entry which is preliminary data.</text>
</comment>
<dbReference type="CDD" id="cd06279">
    <property type="entry name" value="PBP1_LacI-like"/>
    <property type="match status" value="1"/>
</dbReference>
<dbReference type="InterPro" id="IPR028082">
    <property type="entry name" value="Peripla_BP_I"/>
</dbReference>
<evidence type="ECO:0000313" key="6">
    <source>
        <dbReference type="Proteomes" id="UP001501020"/>
    </source>
</evidence>
<dbReference type="InterPro" id="IPR000843">
    <property type="entry name" value="HTH_LacI"/>
</dbReference>
<dbReference type="PANTHER" id="PTHR30146">
    <property type="entry name" value="LACI-RELATED TRANSCRIPTIONAL REPRESSOR"/>
    <property type="match status" value="1"/>
</dbReference>
<dbReference type="SUPFAM" id="SSF53822">
    <property type="entry name" value="Periplasmic binding protein-like I"/>
    <property type="match status" value="1"/>
</dbReference>
<protein>
    <submittedName>
        <fullName evidence="5">LacI family DNA-binding transcriptional regulator</fullName>
    </submittedName>
</protein>
<organism evidence="5 6">
    <name type="scientific">Actinomadura napierensis</name>
    <dbReference type="NCBI Taxonomy" id="267854"/>
    <lineage>
        <taxon>Bacteria</taxon>
        <taxon>Bacillati</taxon>
        <taxon>Actinomycetota</taxon>
        <taxon>Actinomycetes</taxon>
        <taxon>Streptosporangiales</taxon>
        <taxon>Thermomonosporaceae</taxon>
        <taxon>Actinomadura</taxon>
    </lineage>
</organism>
<dbReference type="SUPFAM" id="SSF47413">
    <property type="entry name" value="lambda repressor-like DNA-binding domains"/>
    <property type="match status" value="1"/>
</dbReference>
<dbReference type="InterPro" id="IPR046335">
    <property type="entry name" value="LacI/GalR-like_sensor"/>
</dbReference>
<name>A0ABP5LWN3_9ACTN</name>
<dbReference type="PROSITE" id="PS50932">
    <property type="entry name" value="HTH_LACI_2"/>
    <property type="match status" value="1"/>
</dbReference>
<keyword evidence="3" id="KW-0804">Transcription</keyword>
<feature type="domain" description="HTH lacI-type" evidence="4">
    <location>
        <begin position="36"/>
        <end position="91"/>
    </location>
</feature>
<dbReference type="Pfam" id="PF13377">
    <property type="entry name" value="Peripla_BP_3"/>
    <property type="match status" value="1"/>
</dbReference>
<evidence type="ECO:0000256" key="2">
    <source>
        <dbReference type="ARBA" id="ARBA00023125"/>
    </source>
</evidence>
<dbReference type="Gene3D" id="1.10.260.40">
    <property type="entry name" value="lambda repressor-like DNA-binding domains"/>
    <property type="match status" value="1"/>
</dbReference>
<evidence type="ECO:0000256" key="1">
    <source>
        <dbReference type="ARBA" id="ARBA00023015"/>
    </source>
</evidence>
<dbReference type="SMART" id="SM00354">
    <property type="entry name" value="HTH_LACI"/>
    <property type="match status" value="1"/>
</dbReference>
<keyword evidence="6" id="KW-1185">Reference proteome</keyword>
<dbReference type="Pfam" id="PF00356">
    <property type="entry name" value="LacI"/>
    <property type="match status" value="1"/>
</dbReference>
<proteinExistence type="predicted"/>
<accession>A0ABP5LWN3</accession>
<dbReference type="InterPro" id="IPR010982">
    <property type="entry name" value="Lambda_DNA-bd_dom_sf"/>
</dbReference>
<evidence type="ECO:0000313" key="5">
    <source>
        <dbReference type="EMBL" id="GAA2153525.1"/>
    </source>
</evidence>
<dbReference type="Gene3D" id="3.40.50.2300">
    <property type="match status" value="2"/>
</dbReference>
<dbReference type="EMBL" id="BAAAMR010000062">
    <property type="protein sequence ID" value="GAA2153525.1"/>
    <property type="molecule type" value="Genomic_DNA"/>
</dbReference>
<dbReference type="CDD" id="cd01392">
    <property type="entry name" value="HTH_LacI"/>
    <property type="match status" value="1"/>
</dbReference>
<dbReference type="Proteomes" id="UP001501020">
    <property type="component" value="Unassembled WGS sequence"/>
</dbReference>
<keyword evidence="1" id="KW-0805">Transcription regulation</keyword>